<name>A0A448XFW2_9PLAT</name>
<gene>
    <name evidence="1" type="ORF">PXEA_LOCUS29260</name>
</gene>
<comment type="caution">
    <text evidence="1">The sequence shown here is derived from an EMBL/GenBank/DDBJ whole genome shotgun (WGS) entry which is preliminary data.</text>
</comment>
<evidence type="ECO:0000313" key="1">
    <source>
        <dbReference type="EMBL" id="VEL35820.1"/>
    </source>
</evidence>
<proteinExistence type="predicted"/>
<protein>
    <submittedName>
        <fullName evidence="1">Uncharacterized protein</fullName>
    </submittedName>
</protein>
<sequence length="80" mass="9299">MCLYEVLRFNELFIGRDSLFPLHEESTELNNVIENVLQDVIHLAALWDFACTEDKHNKILAGRRDYRDTKMCMRLAGAAL</sequence>
<accession>A0A448XFW2</accession>
<evidence type="ECO:0000313" key="2">
    <source>
        <dbReference type="Proteomes" id="UP000784294"/>
    </source>
</evidence>
<dbReference type="EMBL" id="CAAALY010250765">
    <property type="protein sequence ID" value="VEL35820.1"/>
    <property type="molecule type" value="Genomic_DNA"/>
</dbReference>
<dbReference type="Proteomes" id="UP000784294">
    <property type="component" value="Unassembled WGS sequence"/>
</dbReference>
<dbReference type="AlphaFoldDB" id="A0A448XFW2"/>
<reference evidence="1" key="1">
    <citation type="submission" date="2018-11" db="EMBL/GenBank/DDBJ databases">
        <authorList>
            <consortium name="Pathogen Informatics"/>
        </authorList>
    </citation>
    <scope>NUCLEOTIDE SEQUENCE</scope>
</reference>
<organism evidence="1 2">
    <name type="scientific">Protopolystoma xenopodis</name>
    <dbReference type="NCBI Taxonomy" id="117903"/>
    <lineage>
        <taxon>Eukaryota</taxon>
        <taxon>Metazoa</taxon>
        <taxon>Spiralia</taxon>
        <taxon>Lophotrochozoa</taxon>
        <taxon>Platyhelminthes</taxon>
        <taxon>Monogenea</taxon>
        <taxon>Polyopisthocotylea</taxon>
        <taxon>Polystomatidea</taxon>
        <taxon>Polystomatidae</taxon>
        <taxon>Protopolystoma</taxon>
    </lineage>
</organism>
<keyword evidence="2" id="KW-1185">Reference proteome</keyword>